<dbReference type="EC" id="5.4.99.24" evidence="4"/>
<evidence type="ECO:0000256" key="1">
    <source>
        <dbReference type="ARBA" id="ARBA00000381"/>
    </source>
</evidence>
<evidence type="ECO:0000256" key="10">
    <source>
        <dbReference type="ARBA" id="ARBA00031975"/>
    </source>
</evidence>
<dbReference type="Pfam" id="PF00849">
    <property type="entry name" value="PseudoU_synth_2"/>
    <property type="match status" value="1"/>
</dbReference>
<keyword evidence="15" id="KW-1133">Transmembrane helix</keyword>
<evidence type="ECO:0000256" key="14">
    <source>
        <dbReference type="SAM" id="MobiDB-lite"/>
    </source>
</evidence>
<evidence type="ECO:0000256" key="5">
    <source>
        <dbReference type="ARBA" id="ARBA00017128"/>
    </source>
</evidence>
<dbReference type="GO" id="GO:0003723">
    <property type="term" value="F:RNA binding"/>
    <property type="evidence" value="ECO:0007669"/>
    <property type="project" value="UniProtKB-KW"/>
</dbReference>
<dbReference type="InterPro" id="IPR006145">
    <property type="entry name" value="PsdUridine_synth_RsuA/RluA"/>
</dbReference>
<dbReference type="STRING" id="1305731.GCA_000934705_01576"/>
<protein>
    <recommendedName>
        <fullName evidence="5">Ribosomal large subunit pseudouridine synthase C</fullName>
        <ecNumber evidence="4">5.4.99.24</ecNumber>
    </recommendedName>
    <alternativeName>
        <fullName evidence="9">23S rRNA pseudouridine(955/2504/2580) synthase</fullName>
    </alternativeName>
    <alternativeName>
        <fullName evidence="10">rRNA pseudouridylate synthase C</fullName>
    </alternativeName>
    <alternativeName>
        <fullName evidence="11">rRNA-uridine isomerase C</fullName>
    </alternativeName>
</protein>
<dbReference type="PANTHER" id="PTHR21600">
    <property type="entry name" value="MITOCHONDRIAL RNA PSEUDOURIDINE SYNTHASE"/>
    <property type="match status" value="1"/>
</dbReference>
<feature type="active site" evidence="12">
    <location>
        <position position="243"/>
    </location>
</feature>
<dbReference type="Pfam" id="PF01479">
    <property type="entry name" value="S4"/>
    <property type="match status" value="1"/>
</dbReference>
<evidence type="ECO:0000256" key="9">
    <source>
        <dbReference type="ARBA" id="ARBA00030705"/>
    </source>
</evidence>
<evidence type="ECO:0000256" key="2">
    <source>
        <dbReference type="ARBA" id="ARBA00002876"/>
    </source>
</evidence>
<evidence type="ECO:0000256" key="15">
    <source>
        <dbReference type="SAM" id="Phobius"/>
    </source>
</evidence>
<dbReference type="InterPro" id="IPR020103">
    <property type="entry name" value="PsdUridine_synth_cat_dom_sf"/>
</dbReference>
<evidence type="ECO:0000313" key="18">
    <source>
        <dbReference type="Proteomes" id="UP000050416"/>
    </source>
</evidence>
<proteinExistence type="inferred from homology"/>
<comment type="catalytic activity">
    <reaction evidence="1">
        <text>uridine(955/2504/2580) in 23S rRNA = pseudouridine(955/2504/2580) in 23S rRNA</text>
        <dbReference type="Rhea" id="RHEA:42528"/>
        <dbReference type="Rhea" id="RHEA-COMP:10099"/>
        <dbReference type="Rhea" id="RHEA-COMP:10100"/>
        <dbReference type="ChEBI" id="CHEBI:65314"/>
        <dbReference type="ChEBI" id="CHEBI:65315"/>
        <dbReference type="EC" id="5.4.99.24"/>
    </reaction>
</comment>
<gene>
    <name evidence="17" type="primary">rluC</name>
    <name evidence="17" type="ORF">HLUCCX14_01470</name>
</gene>
<evidence type="ECO:0000256" key="12">
    <source>
        <dbReference type="PIRSR" id="PIRSR606225-1"/>
    </source>
</evidence>
<evidence type="ECO:0000259" key="16">
    <source>
        <dbReference type="SMART" id="SM00363"/>
    </source>
</evidence>
<dbReference type="InterPro" id="IPR006225">
    <property type="entry name" value="PsdUridine_synth_RluC/D"/>
</dbReference>
<evidence type="ECO:0000256" key="8">
    <source>
        <dbReference type="ARBA" id="ARBA00023235"/>
    </source>
</evidence>
<dbReference type="PATRIC" id="fig|1305731.5.peg.3089"/>
<evidence type="ECO:0000256" key="4">
    <source>
        <dbReference type="ARBA" id="ARBA00012785"/>
    </source>
</evidence>
<dbReference type="GO" id="GO:0160141">
    <property type="term" value="F:23S rRNA pseudouridine(955/2504/2580) synthase activity"/>
    <property type="evidence" value="ECO:0007669"/>
    <property type="project" value="UniProtKB-EC"/>
</dbReference>
<dbReference type="SMART" id="SM00363">
    <property type="entry name" value="S4"/>
    <property type="match status" value="1"/>
</dbReference>
<dbReference type="EMBL" id="LJZQ01000002">
    <property type="protein sequence ID" value="KPQ30250.1"/>
    <property type="molecule type" value="Genomic_DNA"/>
</dbReference>
<comment type="similarity">
    <text evidence="3">Belongs to the pseudouridine synthase RluA family.</text>
</comment>
<dbReference type="Gene3D" id="3.30.2350.10">
    <property type="entry name" value="Pseudouridine synthase"/>
    <property type="match status" value="1"/>
</dbReference>
<dbReference type="AlphaFoldDB" id="A0A0N8KL87"/>
<dbReference type="Gene3D" id="3.10.290.10">
    <property type="entry name" value="RNA-binding S4 domain"/>
    <property type="match status" value="1"/>
</dbReference>
<dbReference type="PANTHER" id="PTHR21600:SF92">
    <property type="entry name" value="RIBOSOMAL LARGE SUBUNIT PSEUDOURIDINE SYNTHASE C"/>
    <property type="match status" value="1"/>
</dbReference>
<dbReference type="NCBIfam" id="TIGR00005">
    <property type="entry name" value="rluA_subfam"/>
    <property type="match status" value="1"/>
</dbReference>
<evidence type="ECO:0000256" key="13">
    <source>
        <dbReference type="PROSITE-ProRule" id="PRU00182"/>
    </source>
</evidence>
<keyword evidence="7 13" id="KW-0694">RNA-binding</keyword>
<dbReference type="GO" id="GO:0000455">
    <property type="term" value="P:enzyme-directed rRNA pseudouridine synthesis"/>
    <property type="evidence" value="ECO:0007669"/>
    <property type="project" value="UniProtKB-ARBA"/>
</dbReference>
<name>A0A0N8KL87_9GAMM</name>
<comment type="function">
    <text evidence="2">Responsible for synthesis of pseudouridine from uracil at positions 955, 2504 and 2580 in 23S ribosomal RNA.</text>
</comment>
<dbReference type="CDD" id="cd02869">
    <property type="entry name" value="PseudoU_synth_RluA_like"/>
    <property type="match status" value="1"/>
</dbReference>
<keyword evidence="8 17" id="KW-0413">Isomerase</keyword>
<feature type="domain" description="RNA-binding S4" evidence="16">
    <location>
        <begin position="120"/>
        <end position="177"/>
    </location>
</feature>
<dbReference type="InterPro" id="IPR006224">
    <property type="entry name" value="PsdUridine_synth_RluA-like_CS"/>
</dbReference>
<dbReference type="NCBIfam" id="NF008249">
    <property type="entry name" value="PRK11025.1"/>
    <property type="match status" value="1"/>
</dbReference>
<evidence type="ECO:0000256" key="7">
    <source>
        <dbReference type="ARBA" id="ARBA00022884"/>
    </source>
</evidence>
<dbReference type="Proteomes" id="UP000050416">
    <property type="component" value="Unassembled WGS sequence"/>
</dbReference>
<dbReference type="InterPro" id="IPR036986">
    <property type="entry name" value="S4_RNA-bd_sf"/>
</dbReference>
<dbReference type="CDD" id="cd00165">
    <property type="entry name" value="S4"/>
    <property type="match status" value="1"/>
</dbReference>
<keyword evidence="15" id="KW-0472">Membrane</keyword>
<evidence type="ECO:0000256" key="11">
    <source>
        <dbReference type="ARBA" id="ARBA00033053"/>
    </source>
</evidence>
<dbReference type="SUPFAM" id="SSF55174">
    <property type="entry name" value="Alpha-L RNA-binding motif"/>
    <property type="match status" value="1"/>
</dbReference>
<evidence type="ECO:0000256" key="3">
    <source>
        <dbReference type="ARBA" id="ARBA00010876"/>
    </source>
</evidence>
<dbReference type="InterPro" id="IPR050188">
    <property type="entry name" value="RluA_PseudoU_synthase"/>
</dbReference>
<comment type="caution">
    <text evidence="17">The sequence shown here is derived from an EMBL/GenBank/DDBJ whole genome shotgun (WGS) entry which is preliminary data.</text>
</comment>
<organism evidence="17 18">
    <name type="scientific">Marinobacter excellens HL-55</name>
    <dbReference type="NCBI Taxonomy" id="1305731"/>
    <lineage>
        <taxon>Bacteria</taxon>
        <taxon>Pseudomonadati</taxon>
        <taxon>Pseudomonadota</taxon>
        <taxon>Gammaproteobacteria</taxon>
        <taxon>Pseudomonadales</taxon>
        <taxon>Marinobacteraceae</taxon>
        <taxon>Marinobacter</taxon>
    </lineage>
</organism>
<dbReference type="PROSITE" id="PS01129">
    <property type="entry name" value="PSI_RLU"/>
    <property type="match status" value="1"/>
</dbReference>
<accession>A0A0N8KL87</accession>
<dbReference type="PROSITE" id="PS50889">
    <property type="entry name" value="S4"/>
    <property type="match status" value="1"/>
</dbReference>
<keyword evidence="6" id="KW-0698">rRNA processing</keyword>
<evidence type="ECO:0000313" key="17">
    <source>
        <dbReference type="EMBL" id="KPQ30250.1"/>
    </source>
</evidence>
<feature type="transmembrane region" description="Helical" evidence="15">
    <location>
        <begin position="6"/>
        <end position="27"/>
    </location>
</feature>
<reference evidence="17 18" key="1">
    <citation type="submission" date="2015-09" db="EMBL/GenBank/DDBJ databases">
        <title>Identification and resolution of microdiversity through metagenomic sequencing of parallel consortia.</title>
        <authorList>
            <person name="Nelson W.C."/>
            <person name="Romine M.F."/>
            <person name="Lindemann S.R."/>
        </authorList>
    </citation>
    <scope>NUCLEOTIDE SEQUENCE [LARGE SCALE GENOMIC DNA]</scope>
    <source>
        <strain evidence="17">HL-55</strain>
    </source>
</reference>
<dbReference type="SUPFAM" id="SSF55120">
    <property type="entry name" value="Pseudouridine synthase"/>
    <property type="match status" value="1"/>
</dbReference>
<dbReference type="InterPro" id="IPR002942">
    <property type="entry name" value="S4_RNA-bd"/>
</dbReference>
<keyword evidence="15" id="KW-0812">Transmembrane</keyword>
<sequence length="420" mass="46439">MPCPIMIGLAAFNLLISVGILLPLRLLTRVRQAVDKRQSTSEYNSNTVTIQSCIYPSKRYVMSRKPAARKKPLPGGKTRHQDNSGAARTGDAAHPRAEPSAGQVQKGVQLVPVDEDMAGQRVDNFILARLRGVPKSVVYRIVRKGEVRVNKGRVKPDTRLKAGDVVRIPPVVQQSKPEQVAPGNRVKSVMEAAVVFENDDMLVVNKPSGIAVHGGSGLSFGLIEVLRSARPQAKFLELVHRLDRDTSGLVMVAKKRSALRVLQDELRQKRIRKHYHALVAGTWVSYVGRVNEPLLRYEMPNGERRVKVSAEGKESLTLFRCLQRFQGYSLVEASPVTGRTHQIRVHSAWAGHPIAGDDKYMDEASLKAFRAVGGQRLMLHARALEFTLPGSGEAMKLEAPYDEAFAKVLKELEQRSKGAC</sequence>
<evidence type="ECO:0000256" key="6">
    <source>
        <dbReference type="ARBA" id="ARBA00022552"/>
    </source>
</evidence>
<feature type="region of interest" description="Disordered" evidence="14">
    <location>
        <begin position="64"/>
        <end position="104"/>
    </location>
</feature>